<feature type="transmembrane region" description="Helical" evidence="2">
    <location>
        <begin position="71"/>
        <end position="89"/>
    </location>
</feature>
<dbReference type="PANTHER" id="PTHR10566">
    <property type="entry name" value="CHAPERONE-ACTIVITY OF BC1 COMPLEX CABC1 -RELATED"/>
    <property type="match status" value="1"/>
</dbReference>
<accession>A0ABT4TQ34</accession>
<dbReference type="Proteomes" id="UP001165685">
    <property type="component" value="Unassembled WGS sequence"/>
</dbReference>
<comment type="similarity">
    <text evidence="1">Belongs to the protein kinase superfamily. ADCK protein kinase family.</text>
</comment>
<dbReference type="CDD" id="cd05121">
    <property type="entry name" value="ABC1_ADCK3-like"/>
    <property type="match status" value="1"/>
</dbReference>
<keyword evidence="2" id="KW-0472">Membrane</keyword>
<dbReference type="InterPro" id="IPR050154">
    <property type="entry name" value="UbiB_kinase"/>
</dbReference>
<evidence type="ECO:0000259" key="3">
    <source>
        <dbReference type="PROSITE" id="PS50011"/>
    </source>
</evidence>
<reference evidence="4" key="1">
    <citation type="submission" date="2023-01" db="EMBL/GenBank/DDBJ databases">
        <title>Draft genome sequence of Nocardiopsis sp. LSu2-4 isolated from halophytes.</title>
        <authorList>
            <person name="Duangmal K."/>
            <person name="Chantavorakit T."/>
        </authorList>
    </citation>
    <scope>NUCLEOTIDE SEQUENCE</scope>
    <source>
        <strain evidence="4">LSu2-4</strain>
    </source>
</reference>
<comment type="caution">
    <text evidence="4">The sequence shown here is derived from an EMBL/GenBank/DDBJ whole genome shotgun (WGS) entry which is preliminary data.</text>
</comment>
<protein>
    <submittedName>
        <fullName evidence="4">AarF/UbiB family protein</fullName>
    </submittedName>
</protein>
<feature type="transmembrane region" description="Helical" evidence="2">
    <location>
        <begin position="30"/>
        <end position="51"/>
    </location>
</feature>
<sequence length="657" mass="70555">MDLLGLIMLALFTAVISALARRTLGVPIGWPRTILVALTVLTFAYGAAMVLVRASGLPFTVEAAQESPAPYMLLAGLAVVWVFLFGLIALVLLELFLPTGTLPPALSLVTGWKARRRRARRYARITAIAVKHGLGGYLRGRRRTAPAQGMAKTARSLTAALNEAGVAFIKFGQMLSTRPDLVPEAFTRELSALQTRADPEPWPRIERAVADALGRPVGEVFASVDPEPLAAASVAQVHAAELRDGTRVVLKVQRPGAQRQVEADMDILLRLGRRLERSTAWGAALGVQRLTEGFAASLEEELDYRVELDNMRAVAAEVDGDRVRVPGVHPEYSSRTLLVMERVEGVPVGDAGPVLSAFTGAERRETAERLVGEVLRQISVSGVFHADLHMGNILIAPDGGLAMLDFGSVGRLDSGARTTLGLLLAAVDRDDAIGATDALVDLLGRPDGLDERRLEREVGQLMLRYRPGLGGRGSAEMFAELFPVVLGHGFAVPPQVAAAFRALTALQGTAAAISPDLDLIQAARRQGRLLADEAMSGAALRESLEARLMSLLPTLQRLPRRVDRITEDLEEGRFTVTVRPFADPEGRRFLTGLVRQVVLAAMAATAVLGAILLITSDQGPMMAPNVPLYAFVGGVLLFVGCVLALRALVLVFRNDRP</sequence>
<feature type="transmembrane region" description="Helical" evidence="2">
    <location>
        <begin position="597"/>
        <end position="616"/>
    </location>
</feature>
<dbReference type="InterPro" id="IPR000719">
    <property type="entry name" value="Prot_kinase_dom"/>
</dbReference>
<keyword evidence="2" id="KW-1133">Transmembrane helix</keyword>
<proteinExistence type="inferred from homology"/>
<dbReference type="InterPro" id="IPR011009">
    <property type="entry name" value="Kinase-like_dom_sf"/>
</dbReference>
<name>A0ABT4TQ34_9ACTN</name>
<feature type="transmembrane region" description="Helical" evidence="2">
    <location>
        <begin position="628"/>
        <end position="652"/>
    </location>
</feature>
<keyword evidence="5" id="KW-1185">Reference proteome</keyword>
<dbReference type="PROSITE" id="PS50011">
    <property type="entry name" value="PROTEIN_KINASE_DOM"/>
    <property type="match status" value="1"/>
</dbReference>
<evidence type="ECO:0000313" key="5">
    <source>
        <dbReference type="Proteomes" id="UP001165685"/>
    </source>
</evidence>
<evidence type="ECO:0000313" key="4">
    <source>
        <dbReference type="EMBL" id="MDA2806799.1"/>
    </source>
</evidence>
<gene>
    <name evidence="4" type="ORF">O4U47_19985</name>
</gene>
<dbReference type="PANTHER" id="PTHR10566:SF113">
    <property type="entry name" value="PROTEIN ACTIVITY OF BC1 COMPLEX KINASE 7, CHLOROPLASTIC"/>
    <property type="match status" value="1"/>
</dbReference>
<evidence type="ECO:0000256" key="1">
    <source>
        <dbReference type="ARBA" id="ARBA00009670"/>
    </source>
</evidence>
<organism evidence="4 5">
    <name type="scientific">Nocardiopsis suaedae</name>
    <dbReference type="NCBI Taxonomy" id="3018444"/>
    <lineage>
        <taxon>Bacteria</taxon>
        <taxon>Bacillati</taxon>
        <taxon>Actinomycetota</taxon>
        <taxon>Actinomycetes</taxon>
        <taxon>Streptosporangiales</taxon>
        <taxon>Nocardiopsidaceae</taxon>
        <taxon>Nocardiopsis</taxon>
    </lineage>
</organism>
<dbReference type="RefSeq" id="WP_270679435.1">
    <property type="nucleotide sequence ID" value="NZ_JAQFWP010000041.1"/>
</dbReference>
<dbReference type="SUPFAM" id="SSF56112">
    <property type="entry name" value="Protein kinase-like (PK-like)"/>
    <property type="match status" value="1"/>
</dbReference>
<dbReference type="Pfam" id="PF03109">
    <property type="entry name" value="ABC1"/>
    <property type="match status" value="1"/>
</dbReference>
<evidence type="ECO:0000256" key="2">
    <source>
        <dbReference type="SAM" id="Phobius"/>
    </source>
</evidence>
<keyword evidence="2" id="KW-0812">Transmembrane</keyword>
<dbReference type="InterPro" id="IPR004147">
    <property type="entry name" value="ABC1_dom"/>
</dbReference>
<feature type="domain" description="Protein kinase" evidence="3">
    <location>
        <begin position="223"/>
        <end position="613"/>
    </location>
</feature>
<dbReference type="EMBL" id="JAQFWP010000041">
    <property type="protein sequence ID" value="MDA2806799.1"/>
    <property type="molecule type" value="Genomic_DNA"/>
</dbReference>